<dbReference type="OrthoDB" id="43654at2759"/>
<dbReference type="AlphaFoldDB" id="G2WXM6"/>
<dbReference type="PANTHER" id="PTHR34154:SF10">
    <property type="entry name" value="ASL1-LIKE GLYCOSYL HYDROLASE CATALYTIC DOMAIN-CONTAINING PROTEIN"/>
    <property type="match status" value="1"/>
</dbReference>
<feature type="domain" description="Asl1-like glycosyl hydrolase catalytic" evidence="2">
    <location>
        <begin position="51"/>
        <end position="284"/>
    </location>
</feature>
<evidence type="ECO:0000313" key="4">
    <source>
        <dbReference type="Proteomes" id="UP000001611"/>
    </source>
</evidence>
<evidence type="ECO:0000259" key="2">
    <source>
        <dbReference type="Pfam" id="PF11790"/>
    </source>
</evidence>
<reference evidence="3 4" key="1">
    <citation type="submission" date="2008-03" db="EMBL/GenBank/DDBJ databases">
        <title>The Genome Sequence of Verticillium dahliae VdLs.17.</title>
        <authorList>
            <consortium name="The Broad Institute Genome Sequencing Platform"/>
            <person name="Ma L.-J.J."/>
            <person name="Klosterman S.J."/>
            <person name="Subbarao K."/>
            <person name="Dobinson K."/>
            <person name="Veronese P."/>
            <person name="Kang S."/>
            <person name="Gold S.E."/>
            <person name="Young S."/>
            <person name="Jaffe D."/>
            <person name="Gnerre S."/>
            <person name="Berlin A."/>
            <person name="Heiman D."/>
            <person name="Hepburn T."/>
            <person name="Sykes S."/>
            <person name="Alvarado L."/>
            <person name="Kodira C.D."/>
            <person name="Lander E."/>
            <person name="Galagan J."/>
            <person name="Nusbaum C."/>
            <person name="Birren B."/>
        </authorList>
    </citation>
    <scope>NUCLEOTIDE SEQUENCE [LARGE SCALE GENOMIC DNA]</scope>
    <source>
        <strain evidence="4">VdLs.17 / ATCC MYA-4575 / FGSC 10137</strain>
    </source>
</reference>
<dbReference type="GO" id="GO:0009277">
    <property type="term" value="C:fungal-type cell wall"/>
    <property type="evidence" value="ECO:0007669"/>
    <property type="project" value="TreeGrafter"/>
</dbReference>
<dbReference type="RefSeq" id="XP_009651306.1">
    <property type="nucleotide sequence ID" value="XM_009653011.1"/>
</dbReference>
<organism evidence="3 4">
    <name type="scientific">Verticillium dahliae (strain VdLs.17 / ATCC MYA-4575 / FGSC 10137)</name>
    <name type="common">Verticillium wilt</name>
    <dbReference type="NCBI Taxonomy" id="498257"/>
    <lineage>
        <taxon>Eukaryota</taxon>
        <taxon>Fungi</taxon>
        <taxon>Dikarya</taxon>
        <taxon>Ascomycota</taxon>
        <taxon>Pezizomycotina</taxon>
        <taxon>Sordariomycetes</taxon>
        <taxon>Hypocreomycetidae</taxon>
        <taxon>Glomerellales</taxon>
        <taxon>Plectosphaerellaceae</taxon>
        <taxon>Verticillium</taxon>
    </lineage>
</organism>
<dbReference type="KEGG" id="vda:VDAG_02358"/>
<name>G2WXM6_VERDV</name>
<evidence type="ECO:0000313" key="3">
    <source>
        <dbReference type="EMBL" id="EGY20834.1"/>
    </source>
</evidence>
<dbReference type="OMA" id="GPAMNWG"/>
<feature type="chain" id="PRO_5003438868" description="Asl1-like glycosyl hydrolase catalytic domain-containing protein" evidence="1">
    <location>
        <begin position="19"/>
        <end position="300"/>
    </location>
</feature>
<sequence length="300" mass="33608">MRCRQMLGLFVLVQRSLSTASLQASNQITRAQPCKTPRQPDLSINGRGKRGLAYNAAELVDYFFTGGHTCTSCGWAYNWDSLDNGLTEWGLEFVPMLWSPMEDHTRRWKLNVEEMIGKGSTHVLSFNECDIVSQCNTSPAEAAEAHVEHMNSLAARVRIGSPAVSNSNIKGEGLDWLQTWVDVCKGKGCAYDFCTVHWYSPLENTADLFEHIKQAAAICNNKPIWLTEFSALPLDQDGMEASEWLGAQLPKLDSLRHLERYAFFMVQDGRLTQPGRLNSAGEVYAETIGFFHALAAQYYI</sequence>
<accession>G2WXM6</accession>
<dbReference type="InterPro" id="IPR024655">
    <property type="entry name" value="Asl1_glyco_hydro_catalytic"/>
</dbReference>
<dbReference type="Pfam" id="PF11790">
    <property type="entry name" value="Glyco_hydro_cc"/>
    <property type="match status" value="1"/>
</dbReference>
<dbReference type="eggNOG" id="ENOG502RXK9">
    <property type="taxonomic scope" value="Eukaryota"/>
</dbReference>
<dbReference type="Gene3D" id="3.20.20.80">
    <property type="entry name" value="Glycosidases"/>
    <property type="match status" value="1"/>
</dbReference>
<dbReference type="InterPro" id="IPR017853">
    <property type="entry name" value="GH"/>
</dbReference>
<dbReference type="GO" id="GO:0071966">
    <property type="term" value="P:fungal-type cell wall polysaccharide metabolic process"/>
    <property type="evidence" value="ECO:0007669"/>
    <property type="project" value="TreeGrafter"/>
</dbReference>
<dbReference type="EMBL" id="DS572698">
    <property type="protein sequence ID" value="EGY20834.1"/>
    <property type="molecule type" value="Genomic_DNA"/>
</dbReference>
<dbReference type="PANTHER" id="PTHR34154">
    <property type="entry name" value="ALKALI-SENSITIVE LINKAGE PROTEIN 1"/>
    <property type="match status" value="1"/>
</dbReference>
<dbReference type="InterPro" id="IPR053183">
    <property type="entry name" value="ASL1"/>
</dbReference>
<dbReference type="GeneID" id="20703821"/>
<proteinExistence type="predicted"/>
<keyword evidence="1" id="KW-0732">Signal</keyword>
<dbReference type="HOGENOM" id="CLU_040908_4_0_1"/>
<feature type="signal peptide" evidence="1">
    <location>
        <begin position="1"/>
        <end position="18"/>
    </location>
</feature>
<dbReference type="SUPFAM" id="SSF51445">
    <property type="entry name" value="(Trans)glycosidases"/>
    <property type="match status" value="1"/>
</dbReference>
<keyword evidence="4" id="KW-1185">Reference proteome</keyword>
<dbReference type="Proteomes" id="UP000001611">
    <property type="component" value="Chromosome 3"/>
</dbReference>
<dbReference type="InParanoid" id="G2WXM6"/>
<gene>
    <name evidence="3" type="ORF">VDAG_02358</name>
</gene>
<protein>
    <recommendedName>
        <fullName evidence="2">Asl1-like glycosyl hydrolase catalytic domain-containing protein</fullName>
    </recommendedName>
</protein>
<evidence type="ECO:0000256" key="1">
    <source>
        <dbReference type="SAM" id="SignalP"/>
    </source>
</evidence>